<proteinExistence type="predicted"/>
<accession>A0A7R9BLC9</accession>
<protein>
    <submittedName>
        <fullName evidence="1">Uncharacterized protein</fullName>
    </submittedName>
</protein>
<dbReference type="Proteomes" id="UP000678499">
    <property type="component" value="Unassembled WGS sequence"/>
</dbReference>
<dbReference type="AlphaFoldDB" id="A0A7R9BLC9"/>
<name>A0A7R9BLC9_9CRUS</name>
<sequence length="115" mass="12369">MDSTDLNAGLGYGLRYFVEGTSFVQRVIDGVMFLSFWDLEFILGSCELVLKKWEADSKLCHVGGQPGCIVGPNSEFLTGAMPIYIDDDGNSSVIVGASAIVDDFASNGDYQVLTS</sequence>
<evidence type="ECO:0000313" key="1">
    <source>
        <dbReference type="EMBL" id="CAD7277455.1"/>
    </source>
</evidence>
<dbReference type="EMBL" id="OA882949">
    <property type="protein sequence ID" value="CAD7277455.1"/>
    <property type="molecule type" value="Genomic_DNA"/>
</dbReference>
<evidence type="ECO:0000313" key="2">
    <source>
        <dbReference type="Proteomes" id="UP000678499"/>
    </source>
</evidence>
<reference evidence="1" key="1">
    <citation type="submission" date="2020-11" db="EMBL/GenBank/DDBJ databases">
        <authorList>
            <person name="Tran Van P."/>
        </authorList>
    </citation>
    <scope>NUCLEOTIDE SEQUENCE</scope>
</reference>
<organism evidence="1">
    <name type="scientific">Notodromas monacha</name>
    <dbReference type="NCBI Taxonomy" id="399045"/>
    <lineage>
        <taxon>Eukaryota</taxon>
        <taxon>Metazoa</taxon>
        <taxon>Ecdysozoa</taxon>
        <taxon>Arthropoda</taxon>
        <taxon>Crustacea</taxon>
        <taxon>Oligostraca</taxon>
        <taxon>Ostracoda</taxon>
        <taxon>Podocopa</taxon>
        <taxon>Podocopida</taxon>
        <taxon>Cypridocopina</taxon>
        <taxon>Cypridoidea</taxon>
        <taxon>Cyprididae</taxon>
        <taxon>Notodromas</taxon>
    </lineage>
</organism>
<dbReference type="EMBL" id="CAJPEX010000912">
    <property type="protein sequence ID" value="CAG0917607.1"/>
    <property type="molecule type" value="Genomic_DNA"/>
</dbReference>
<gene>
    <name evidence="1" type="ORF">NMOB1V02_LOCUS5188</name>
</gene>
<keyword evidence="2" id="KW-1185">Reference proteome</keyword>